<feature type="domain" description="Group II intron maturase-specific" evidence="1">
    <location>
        <begin position="2"/>
        <end position="34"/>
    </location>
</feature>
<protein>
    <submittedName>
        <fullName evidence="2">Group II intron maturase-specific domain-containing protein</fullName>
    </submittedName>
</protein>
<dbReference type="RefSeq" id="WP_289348213.1">
    <property type="nucleotide sequence ID" value="NZ_JAUCFI010000001.1"/>
</dbReference>
<dbReference type="Proteomes" id="UP001238973">
    <property type="component" value="Unassembled WGS sequence"/>
</dbReference>
<evidence type="ECO:0000259" key="1">
    <source>
        <dbReference type="Pfam" id="PF08388"/>
    </source>
</evidence>
<reference evidence="2" key="1">
    <citation type="submission" date="2023-06" db="EMBL/GenBank/DDBJ databases">
        <title>Comparative genomics of Bacillaceae isolates and their secondary metabolite potential.</title>
        <authorList>
            <person name="Song L."/>
            <person name="Nielsen L.J."/>
            <person name="Mohite O."/>
            <person name="Xu X."/>
            <person name="Weber T."/>
            <person name="Kovacs A.T."/>
        </authorList>
    </citation>
    <scope>NUCLEOTIDE SEQUENCE</scope>
    <source>
        <strain evidence="2">G1S1</strain>
    </source>
</reference>
<proteinExistence type="predicted"/>
<dbReference type="AlphaFoldDB" id="A0AAJ1QIC7"/>
<dbReference type="InterPro" id="IPR013597">
    <property type="entry name" value="Mat_intron_G2"/>
</dbReference>
<sequence>MKSRIRKLTQYLRGWIGGYFSLIDTPSVLKKLDS</sequence>
<organism evidence="2 3">
    <name type="scientific">Peribacillus frigoritolerans</name>
    <dbReference type="NCBI Taxonomy" id="450367"/>
    <lineage>
        <taxon>Bacteria</taxon>
        <taxon>Bacillati</taxon>
        <taxon>Bacillota</taxon>
        <taxon>Bacilli</taxon>
        <taxon>Bacillales</taxon>
        <taxon>Bacillaceae</taxon>
        <taxon>Peribacillus</taxon>
    </lineage>
</organism>
<evidence type="ECO:0000313" key="3">
    <source>
        <dbReference type="Proteomes" id="UP001238973"/>
    </source>
</evidence>
<name>A0AAJ1QIC7_9BACI</name>
<accession>A0AAJ1QIC7</accession>
<gene>
    <name evidence="2" type="ORF">QUF85_00885</name>
</gene>
<dbReference type="EMBL" id="JAUCFI010000001">
    <property type="protein sequence ID" value="MDM5281933.1"/>
    <property type="molecule type" value="Genomic_DNA"/>
</dbReference>
<dbReference type="Pfam" id="PF08388">
    <property type="entry name" value="GIIM"/>
    <property type="match status" value="1"/>
</dbReference>
<evidence type="ECO:0000313" key="2">
    <source>
        <dbReference type="EMBL" id="MDM5281933.1"/>
    </source>
</evidence>
<comment type="caution">
    <text evidence="2">The sequence shown here is derived from an EMBL/GenBank/DDBJ whole genome shotgun (WGS) entry which is preliminary data.</text>
</comment>